<organism evidence="4 5">
    <name type="scientific">Halobium salinum</name>
    <dbReference type="NCBI Taxonomy" id="1364940"/>
    <lineage>
        <taxon>Archaea</taxon>
        <taxon>Methanobacteriati</taxon>
        <taxon>Methanobacteriota</taxon>
        <taxon>Stenosarchaea group</taxon>
        <taxon>Halobacteria</taxon>
        <taxon>Halobacteriales</taxon>
        <taxon>Haloferacaceae</taxon>
        <taxon>Halobium</taxon>
    </lineage>
</organism>
<evidence type="ECO:0000259" key="3">
    <source>
        <dbReference type="Pfam" id="PF06662"/>
    </source>
</evidence>
<keyword evidence="2" id="KW-0812">Transmembrane</keyword>
<gene>
    <name evidence="4" type="ORF">ACFO0N_06000</name>
</gene>
<dbReference type="InterPro" id="IPR010598">
    <property type="entry name" value="C5-epim_C"/>
</dbReference>
<name>A0ABD5P9D1_9EURY</name>
<evidence type="ECO:0000313" key="4">
    <source>
        <dbReference type="EMBL" id="MFC4357502.1"/>
    </source>
</evidence>
<keyword evidence="2" id="KW-0472">Membrane</keyword>
<dbReference type="RefSeq" id="WP_267622201.1">
    <property type="nucleotide sequence ID" value="NZ_JAODIW010000006.1"/>
</dbReference>
<keyword evidence="2" id="KW-1133">Transmembrane helix</keyword>
<feature type="compositionally biased region" description="Low complexity" evidence="1">
    <location>
        <begin position="187"/>
        <end position="208"/>
    </location>
</feature>
<dbReference type="AlphaFoldDB" id="A0ABD5P9D1"/>
<dbReference type="Proteomes" id="UP001595921">
    <property type="component" value="Unassembled WGS sequence"/>
</dbReference>
<proteinExistence type="predicted"/>
<keyword evidence="5" id="KW-1185">Reference proteome</keyword>
<comment type="caution">
    <text evidence="4">The sequence shown here is derived from an EMBL/GenBank/DDBJ whole genome shotgun (WGS) entry which is preliminary data.</text>
</comment>
<dbReference type="Pfam" id="PF06662">
    <property type="entry name" value="C5-epim_C"/>
    <property type="match status" value="1"/>
</dbReference>
<evidence type="ECO:0000256" key="2">
    <source>
        <dbReference type="SAM" id="Phobius"/>
    </source>
</evidence>
<dbReference type="SUPFAM" id="SSF48208">
    <property type="entry name" value="Six-hairpin glycosidases"/>
    <property type="match status" value="1"/>
</dbReference>
<sequence length="517" mass="54185">MSIIKEIETISGFDRNPSESVSEYLSRLGAGAGIDEEEVTRVREAVHTEMYSPDPLPEERRATVESFAEAVSERASPADVEPDAGVAGGSAASTGSTGSTGPAAASGDDGVGAGPTATERSANDDGSVAGTLESAAARWDRASKSSRRKFLSGAGVVGVLAVGGAAAGIGALGGSGDGNGTAALGNASSATATGSTTADEPTADATGSADDDGSEGEVATEPAERTSLSEADLRFEEFDLAELERSSWPQEVPAECQYGAEELSSMPDLVYRDGDTGFDPFASARTVLGLLRCYELTEEPAYLDKAMSMGTALHEAGEAYDGGLFFPHEFPVEPHVDADWTVREPWYSATTQGLALSAFARLYVDGGGESAGRYGVDVLRSLDSIVTRADGPVAENPWGACLDDEGYLWLEKYAQLPASHVFSGHNVAAWGLYEMWLAYGSELARDLFRASATTTKARADAFRNEGGVSDFCLAHGVQRPEYHRLHVDQLGTYHELTGDDAFAAAAERFAEDYDPSA</sequence>
<dbReference type="InterPro" id="IPR008928">
    <property type="entry name" value="6-hairpin_glycosidase_sf"/>
</dbReference>
<feature type="region of interest" description="Disordered" evidence="1">
    <location>
        <begin position="187"/>
        <end position="231"/>
    </location>
</feature>
<feature type="compositionally biased region" description="Low complexity" evidence="1">
    <location>
        <begin position="83"/>
        <end position="108"/>
    </location>
</feature>
<feature type="transmembrane region" description="Helical" evidence="2">
    <location>
        <begin position="150"/>
        <end position="172"/>
    </location>
</feature>
<protein>
    <submittedName>
        <fullName evidence="4">D-glucuronyl C5-epimerase family protein</fullName>
    </submittedName>
</protein>
<evidence type="ECO:0000256" key="1">
    <source>
        <dbReference type="SAM" id="MobiDB-lite"/>
    </source>
</evidence>
<feature type="region of interest" description="Disordered" evidence="1">
    <location>
        <begin position="45"/>
        <end position="129"/>
    </location>
</feature>
<accession>A0ABD5P9D1</accession>
<reference evidence="4 5" key="1">
    <citation type="journal article" date="2019" name="Int. J. Syst. Evol. Microbiol.">
        <title>The Global Catalogue of Microorganisms (GCM) 10K type strain sequencing project: providing services to taxonomists for standard genome sequencing and annotation.</title>
        <authorList>
            <consortium name="The Broad Institute Genomics Platform"/>
            <consortium name="The Broad Institute Genome Sequencing Center for Infectious Disease"/>
            <person name="Wu L."/>
            <person name="Ma J."/>
        </authorList>
    </citation>
    <scope>NUCLEOTIDE SEQUENCE [LARGE SCALE GENOMIC DNA]</scope>
    <source>
        <strain evidence="4 5">CGMCC 1.12553</strain>
    </source>
</reference>
<dbReference type="EMBL" id="JBHSDS010000003">
    <property type="protein sequence ID" value="MFC4357502.1"/>
    <property type="molecule type" value="Genomic_DNA"/>
</dbReference>
<feature type="domain" description="D-glucuronyl C5-epimerase C-terminal" evidence="3">
    <location>
        <begin position="342"/>
        <end position="510"/>
    </location>
</feature>
<evidence type="ECO:0000313" key="5">
    <source>
        <dbReference type="Proteomes" id="UP001595921"/>
    </source>
</evidence>